<dbReference type="InterPro" id="IPR029017">
    <property type="entry name" value="Enolase-like_N"/>
</dbReference>
<gene>
    <name evidence="6" type="primary">menC</name>
    <name evidence="6" type="ORF">TUM4438_00600</name>
</gene>
<name>A0ABQ4NYR6_9GAMM</name>
<dbReference type="InterPro" id="IPR013342">
    <property type="entry name" value="Mandelate_racemase_C"/>
</dbReference>
<dbReference type="InterPro" id="IPR018110">
    <property type="entry name" value="Mandel_Rmase/mucon_lact_enz_CS"/>
</dbReference>
<dbReference type="Gene3D" id="3.30.390.10">
    <property type="entry name" value="Enolase-like, N-terminal domain"/>
    <property type="match status" value="1"/>
</dbReference>
<dbReference type="PROSITE" id="PS00909">
    <property type="entry name" value="MR_MLE_2"/>
    <property type="match status" value="1"/>
</dbReference>
<accession>A0ABQ4NYR6</accession>
<evidence type="ECO:0000256" key="1">
    <source>
        <dbReference type="ARBA" id="ARBA00022723"/>
    </source>
</evidence>
<dbReference type="NCBIfam" id="TIGR01927">
    <property type="entry name" value="menC_gam_Gplu"/>
    <property type="match status" value="1"/>
</dbReference>
<dbReference type="SMART" id="SM00922">
    <property type="entry name" value="MR_MLE"/>
    <property type="match status" value="1"/>
</dbReference>
<dbReference type="SFLD" id="SFLDS00001">
    <property type="entry name" value="Enolase"/>
    <property type="match status" value="1"/>
</dbReference>
<dbReference type="CDD" id="cd03320">
    <property type="entry name" value="OSBS"/>
    <property type="match status" value="1"/>
</dbReference>
<dbReference type="EMBL" id="BPEY01000001">
    <property type="protein sequence ID" value="GIU40140.1"/>
    <property type="molecule type" value="Genomic_DNA"/>
</dbReference>
<dbReference type="Proteomes" id="UP000887104">
    <property type="component" value="Unassembled WGS sequence"/>
</dbReference>
<dbReference type="Gene3D" id="3.20.20.120">
    <property type="entry name" value="Enolase-like C-terminal domain"/>
    <property type="match status" value="1"/>
</dbReference>
<dbReference type="NCBIfam" id="NF003473">
    <property type="entry name" value="PRK05105.1"/>
    <property type="match status" value="1"/>
</dbReference>
<dbReference type="Pfam" id="PF13378">
    <property type="entry name" value="MR_MLE_C"/>
    <property type="match status" value="1"/>
</dbReference>
<dbReference type="SUPFAM" id="SSF51604">
    <property type="entry name" value="Enolase C-terminal domain-like"/>
    <property type="match status" value="1"/>
</dbReference>
<keyword evidence="2" id="KW-0460">Magnesium</keyword>
<dbReference type="InterPro" id="IPR029065">
    <property type="entry name" value="Enolase_C-like"/>
</dbReference>
<dbReference type="EC" id="4.2.1.113" evidence="4"/>
<reference evidence="6" key="1">
    <citation type="submission" date="2021-05" db="EMBL/GenBank/DDBJ databases">
        <title>Molecular characterization for Shewanella algae harboring chromosomal blaOXA-55-like strains isolated from clinical and environment sample.</title>
        <authorList>
            <person name="Ohama Y."/>
            <person name="Aoki K."/>
            <person name="Harada S."/>
            <person name="Moriya K."/>
            <person name="Ishii Y."/>
            <person name="Tateda K."/>
        </authorList>
    </citation>
    <scope>NUCLEOTIDE SEQUENCE</scope>
    <source>
        <strain evidence="6">JCM 11563</strain>
    </source>
</reference>
<organism evidence="6 7">
    <name type="scientific">Shewanella sairae</name>
    <dbReference type="NCBI Taxonomy" id="190310"/>
    <lineage>
        <taxon>Bacteria</taxon>
        <taxon>Pseudomonadati</taxon>
        <taxon>Pseudomonadota</taxon>
        <taxon>Gammaproteobacteria</taxon>
        <taxon>Alteromonadales</taxon>
        <taxon>Shewanellaceae</taxon>
        <taxon>Shewanella</taxon>
    </lineage>
</organism>
<protein>
    <recommendedName>
        <fullName evidence="4">o-succinylbenzoate synthase</fullName>
        <ecNumber evidence="4">4.2.1.113</ecNumber>
    </recommendedName>
</protein>
<keyword evidence="3" id="KW-0456">Lyase</keyword>
<evidence type="ECO:0000256" key="4">
    <source>
        <dbReference type="NCBIfam" id="TIGR01927"/>
    </source>
</evidence>
<dbReference type="PANTHER" id="PTHR48073:SF2">
    <property type="entry name" value="O-SUCCINYLBENZOATE SYNTHASE"/>
    <property type="match status" value="1"/>
</dbReference>
<dbReference type="InterPro" id="IPR036849">
    <property type="entry name" value="Enolase-like_C_sf"/>
</dbReference>
<sequence>MTTTQQQLTPLTLTQLSLHQFTVDLDKPLPVGKLRIAQRSGLVLSAIASNSTRQQQALVEISPLSGLDNQGQALSGFSSESLADVTQQLSTILPQLQQQSIDKLLDFAQESTLPSLAFGLSQLHAKLAGKFDGHAIAPRTIPLIYRHNDEPLSAVSAVSERVASLADNVYAVKVKVAQDALEDEIKLIHQILAIRPNLKLRLDANRGFNLEQAIEFAACLPLASIEYIEEPCQNPDDNQAFYQAIEMPWALDESLNSPDYQFTMQAGLTALIIKPMLIGSIEKLQQLIDTATEHGVRCILSSSLEASLGIEALNRLASIITPDEIPGLDTLAAFSQDLVVSTGKANCLKLADLPLLASTSNS</sequence>
<evidence type="ECO:0000256" key="3">
    <source>
        <dbReference type="ARBA" id="ARBA00023239"/>
    </source>
</evidence>
<dbReference type="SFLD" id="SFLDG00180">
    <property type="entry name" value="muconate_cycloisomerase"/>
    <property type="match status" value="1"/>
</dbReference>
<keyword evidence="7" id="KW-1185">Reference proteome</keyword>
<dbReference type="SUPFAM" id="SSF54826">
    <property type="entry name" value="Enolase N-terminal domain-like"/>
    <property type="match status" value="1"/>
</dbReference>
<dbReference type="Pfam" id="PF21508">
    <property type="entry name" value="MenC_N"/>
    <property type="match status" value="1"/>
</dbReference>
<feature type="domain" description="Mandelate racemase/muconate lactonizing enzyme C-terminal" evidence="5">
    <location>
        <begin position="155"/>
        <end position="248"/>
    </location>
</feature>
<dbReference type="SFLD" id="SFLDF00009">
    <property type="entry name" value="o-succinylbenzoate_synthase"/>
    <property type="match status" value="1"/>
</dbReference>
<dbReference type="InterPro" id="IPR041338">
    <property type="entry name" value="OSBS_N"/>
</dbReference>
<proteinExistence type="predicted"/>
<evidence type="ECO:0000313" key="6">
    <source>
        <dbReference type="EMBL" id="GIU40140.1"/>
    </source>
</evidence>
<dbReference type="PANTHER" id="PTHR48073">
    <property type="entry name" value="O-SUCCINYLBENZOATE SYNTHASE-RELATED"/>
    <property type="match status" value="1"/>
</dbReference>
<dbReference type="RefSeq" id="WP_220778238.1">
    <property type="nucleotide sequence ID" value="NZ_BPEY01000001.1"/>
</dbReference>
<evidence type="ECO:0000256" key="2">
    <source>
        <dbReference type="ARBA" id="ARBA00022842"/>
    </source>
</evidence>
<keyword evidence="1" id="KW-0479">Metal-binding</keyword>
<evidence type="ECO:0000259" key="5">
    <source>
        <dbReference type="SMART" id="SM00922"/>
    </source>
</evidence>
<evidence type="ECO:0000313" key="7">
    <source>
        <dbReference type="Proteomes" id="UP000887104"/>
    </source>
</evidence>
<comment type="caution">
    <text evidence="6">The sequence shown here is derived from an EMBL/GenBank/DDBJ whole genome shotgun (WGS) entry which is preliminary data.</text>
</comment>